<dbReference type="AlphaFoldDB" id="A0A517ZCB8"/>
<feature type="region of interest" description="Disordered" evidence="1">
    <location>
        <begin position="86"/>
        <end position="112"/>
    </location>
</feature>
<evidence type="ECO:0000313" key="3">
    <source>
        <dbReference type="Proteomes" id="UP000320496"/>
    </source>
</evidence>
<evidence type="ECO:0000256" key="1">
    <source>
        <dbReference type="SAM" id="MobiDB-lite"/>
    </source>
</evidence>
<protein>
    <submittedName>
        <fullName evidence="2">Uncharacterized protein</fullName>
    </submittedName>
</protein>
<evidence type="ECO:0000313" key="2">
    <source>
        <dbReference type="EMBL" id="QDU40143.1"/>
    </source>
</evidence>
<reference evidence="2 3" key="1">
    <citation type="submission" date="2019-02" db="EMBL/GenBank/DDBJ databases">
        <title>Deep-cultivation of Planctomycetes and their phenomic and genomic characterization uncovers novel biology.</title>
        <authorList>
            <person name="Wiegand S."/>
            <person name="Jogler M."/>
            <person name="Boedeker C."/>
            <person name="Pinto D."/>
            <person name="Vollmers J."/>
            <person name="Rivas-Marin E."/>
            <person name="Kohn T."/>
            <person name="Peeters S.H."/>
            <person name="Heuer A."/>
            <person name="Rast P."/>
            <person name="Oberbeckmann S."/>
            <person name="Bunk B."/>
            <person name="Jeske O."/>
            <person name="Meyerdierks A."/>
            <person name="Storesund J.E."/>
            <person name="Kallscheuer N."/>
            <person name="Luecker S."/>
            <person name="Lage O.M."/>
            <person name="Pohl T."/>
            <person name="Merkel B.J."/>
            <person name="Hornburger P."/>
            <person name="Mueller R.-W."/>
            <person name="Bruemmer F."/>
            <person name="Labrenz M."/>
            <person name="Spormann A.M."/>
            <person name="Op den Camp H."/>
            <person name="Overmann J."/>
            <person name="Amann R."/>
            <person name="Jetten M.S.M."/>
            <person name="Mascher T."/>
            <person name="Medema M.H."/>
            <person name="Devos D.P."/>
            <person name="Kaster A.-K."/>
            <person name="Ovreas L."/>
            <person name="Rohde M."/>
            <person name="Galperin M.Y."/>
            <person name="Jogler C."/>
        </authorList>
    </citation>
    <scope>NUCLEOTIDE SEQUENCE [LARGE SCALE GENOMIC DNA]</scope>
    <source>
        <strain evidence="2 3">Mal4</strain>
    </source>
</reference>
<accession>A0A517ZCB8</accession>
<gene>
    <name evidence="2" type="ORF">Mal4_44980</name>
</gene>
<feature type="compositionally biased region" description="Acidic residues" evidence="1">
    <location>
        <begin position="91"/>
        <end position="110"/>
    </location>
</feature>
<organism evidence="2 3">
    <name type="scientific">Maioricimonas rarisocia</name>
    <dbReference type="NCBI Taxonomy" id="2528026"/>
    <lineage>
        <taxon>Bacteria</taxon>
        <taxon>Pseudomonadati</taxon>
        <taxon>Planctomycetota</taxon>
        <taxon>Planctomycetia</taxon>
        <taxon>Planctomycetales</taxon>
        <taxon>Planctomycetaceae</taxon>
        <taxon>Maioricimonas</taxon>
    </lineage>
</organism>
<keyword evidence="3" id="KW-1185">Reference proteome</keyword>
<dbReference type="EMBL" id="CP036275">
    <property type="protein sequence ID" value="QDU40143.1"/>
    <property type="molecule type" value="Genomic_DNA"/>
</dbReference>
<dbReference type="RefSeq" id="WP_145371260.1">
    <property type="nucleotide sequence ID" value="NZ_CP036275.1"/>
</dbReference>
<sequence>MFPNAKDRRKAAAIPVLVLILGYVLWSQFAGGGSEGGGAASMLTTAAENFIRSRRETAEALEELNRMSAVDLDSALEHDPFAVLAPLDPEQAADEDDSEELPEEPTLEDLSELREQKREEQISTLQKLKVTAVLTSGGQPSALFGSEVVHIGDTLPGGATVVAIDRSGIVVRLPEESL</sequence>
<name>A0A517ZCB8_9PLAN</name>
<dbReference type="KEGG" id="mri:Mal4_44980"/>
<dbReference type="Proteomes" id="UP000320496">
    <property type="component" value="Chromosome"/>
</dbReference>
<proteinExistence type="predicted"/>